<organism evidence="1 2">
    <name type="scientific">Halocatena salina</name>
    <dbReference type="NCBI Taxonomy" id="2934340"/>
    <lineage>
        <taxon>Archaea</taxon>
        <taxon>Methanobacteriati</taxon>
        <taxon>Methanobacteriota</taxon>
        <taxon>Stenosarchaea group</taxon>
        <taxon>Halobacteria</taxon>
        <taxon>Halobacteriales</taxon>
        <taxon>Natronomonadaceae</taxon>
        <taxon>Halocatena</taxon>
    </lineage>
</organism>
<dbReference type="RefSeq" id="WP_247993558.1">
    <property type="nucleotide sequence ID" value="NZ_CP096019.1"/>
</dbReference>
<dbReference type="CDD" id="cd10931">
    <property type="entry name" value="CE4_u7"/>
    <property type="match status" value="1"/>
</dbReference>
<evidence type="ECO:0000313" key="1">
    <source>
        <dbReference type="EMBL" id="UPM42888.1"/>
    </source>
</evidence>
<keyword evidence="2" id="KW-1185">Reference proteome</keyword>
<name>A0A8U0A378_9EURY</name>
<dbReference type="KEGG" id="haad:MW046_00175"/>
<gene>
    <name evidence="1" type="ORF">MW046_00175</name>
</gene>
<dbReference type="AlphaFoldDB" id="A0A8U0A378"/>
<dbReference type="Proteomes" id="UP000831768">
    <property type="component" value="Chromosome"/>
</dbReference>
<sequence length="313" mass="36011">MHDVTMAVGDDSIDDSSFALCLTHDVDRPYKSWPQSLYYTVADADPSHLVSMLPGQNPYWQFETIMSLENSLGVRSAFYFLNEPDLFHEKPVRAWAQSDDWIQQLGRYDITNPEIASIIRTLNADGWEIGLHGSYQSYRDRFRLTYEKTVLESILGETILGGRQHYLNLDGVKTWRYHTEMGLGYDASLGSSTEYGFTNGYGVKRPFNDEFIVFPLTVMESTLPDPEEHAEKARTVCERLLAEARENGAVMTVLWHPRYFSDREFPGYTDLYRFIIERARELNAWIGPPGELYPHLVNRTAHATSSEISEQKR</sequence>
<protein>
    <submittedName>
        <fullName evidence="1">Polysaccharide deacetylase family protein</fullName>
    </submittedName>
</protein>
<dbReference type="InterPro" id="IPR011330">
    <property type="entry name" value="Glyco_hydro/deAcase_b/a-brl"/>
</dbReference>
<proteinExistence type="predicted"/>
<reference evidence="1" key="1">
    <citation type="submission" date="2022-04" db="EMBL/GenBank/DDBJ databases">
        <title>Halocatena sp. nov., isolated from a salt lake.</title>
        <authorList>
            <person name="Cui H.-L."/>
        </authorList>
    </citation>
    <scope>NUCLEOTIDE SEQUENCE</scope>
    <source>
        <strain evidence="1">AD-1</strain>
    </source>
</reference>
<dbReference type="GO" id="GO:0005975">
    <property type="term" value="P:carbohydrate metabolic process"/>
    <property type="evidence" value="ECO:0007669"/>
    <property type="project" value="InterPro"/>
</dbReference>
<dbReference type="Gene3D" id="3.20.20.370">
    <property type="entry name" value="Glycoside hydrolase/deacetylase"/>
    <property type="match status" value="1"/>
</dbReference>
<dbReference type="GeneID" id="71926416"/>
<dbReference type="EMBL" id="CP096019">
    <property type="protein sequence ID" value="UPM42888.1"/>
    <property type="molecule type" value="Genomic_DNA"/>
</dbReference>
<evidence type="ECO:0000313" key="2">
    <source>
        <dbReference type="Proteomes" id="UP000831768"/>
    </source>
</evidence>
<dbReference type="SUPFAM" id="SSF88713">
    <property type="entry name" value="Glycoside hydrolase/deacetylase"/>
    <property type="match status" value="1"/>
</dbReference>
<accession>A0A8U0A378</accession>